<comment type="caution">
    <text evidence="1">The sequence shown here is derived from an EMBL/GenBank/DDBJ whole genome shotgun (WGS) entry which is preliminary data.</text>
</comment>
<accession>A0ACC0BNB6</accession>
<gene>
    <name evidence="1" type="ORF">M9H77_14478</name>
</gene>
<name>A0ACC0BNB6_CATRO</name>
<evidence type="ECO:0000313" key="1">
    <source>
        <dbReference type="EMBL" id="KAI5674114.1"/>
    </source>
</evidence>
<organism evidence="1 2">
    <name type="scientific">Catharanthus roseus</name>
    <name type="common">Madagascar periwinkle</name>
    <name type="synonym">Vinca rosea</name>
    <dbReference type="NCBI Taxonomy" id="4058"/>
    <lineage>
        <taxon>Eukaryota</taxon>
        <taxon>Viridiplantae</taxon>
        <taxon>Streptophyta</taxon>
        <taxon>Embryophyta</taxon>
        <taxon>Tracheophyta</taxon>
        <taxon>Spermatophyta</taxon>
        <taxon>Magnoliopsida</taxon>
        <taxon>eudicotyledons</taxon>
        <taxon>Gunneridae</taxon>
        <taxon>Pentapetalae</taxon>
        <taxon>asterids</taxon>
        <taxon>lamiids</taxon>
        <taxon>Gentianales</taxon>
        <taxon>Apocynaceae</taxon>
        <taxon>Rauvolfioideae</taxon>
        <taxon>Vinceae</taxon>
        <taxon>Catharanthinae</taxon>
        <taxon>Catharanthus</taxon>
    </lineage>
</organism>
<protein>
    <submittedName>
        <fullName evidence="1">Uncharacterized protein</fullName>
    </submittedName>
</protein>
<proteinExistence type="predicted"/>
<sequence length="377" mass="42714">MIMINRRNWLYLLSVGSNLRLYNRHCRLFSSMAAVASNFSLNCKDPLRYFSVQQSSLAVTSSAAEFSTKGIGRGKMISLRIKGCCSSENSSSKNNISSRSSDFNNGNASGSSFELQRVRATSPYLRQQMLRELVAQEISLGFDNRLGSDDGGGACQNDRGSSRKSAGDRSLSEKIVVAVDVDEVLGNFVSALNQFIADRYSLNHSVSEYHVYEFFKIWNCSRDEADTRVHEFFKSPYFKKGIYPIPGALQALRKLSEFCSLSIVTSRQNVIKNHTIEWIEKHYGGLFQEIHFGNHFALDGQSIPKSEICRSLGAKILIDDNPRYAIECAKVGIHVFLFDYQNSYPWCKMDSVEQHPLVTKVHNWEEVEHKLFSWMKS</sequence>
<dbReference type="Proteomes" id="UP001060085">
    <property type="component" value="Linkage Group LG03"/>
</dbReference>
<dbReference type="EMBL" id="CM044703">
    <property type="protein sequence ID" value="KAI5674114.1"/>
    <property type="molecule type" value="Genomic_DNA"/>
</dbReference>
<keyword evidence="2" id="KW-1185">Reference proteome</keyword>
<reference evidence="2" key="1">
    <citation type="journal article" date="2023" name="Nat. Plants">
        <title>Single-cell RNA sequencing provides a high-resolution roadmap for understanding the multicellular compartmentation of specialized metabolism.</title>
        <authorList>
            <person name="Sun S."/>
            <person name="Shen X."/>
            <person name="Li Y."/>
            <person name="Li Y."/>
            <person name="Wang S."/>
            <person name="Li R."/>
            <person name="Zhang H."/>
            <person name="Shen G."/>
            <person name="Guo B."/>
            <person name="Wei J."/>
            <person name="Xu J."/>
            <person name="St-Pierre B."/>
            <person name="Chen S."/>
            <person name="Sun C."/>
        </authorList>
    </citation>
    <scope>NUCLEOTIDE SEQUENCE [LARGE SCALE GENOMIC DNA]</scope>
</reference>
<evidence type="ECO:0000313" key="2">
    <source>
        <dbReference type="Proteomes" id="UP001060085"/>
    </source>
</evidence>